<accession>A0A2S8FNA4</accession>
<evidence type="ECO:0000313" key="1">
    <source>
        <dbReference type="EMBL" id="PQO33666.1"/>
    </source>
</evidence>
<dbReference type="EMBL" id="PUIB01000017">
    <property type="protein sequence ID" value="PQO33666.1"/>
    <property type="molecule type" value="Genomic_DNA"/>
</dbReference>
<name>A0A2S8FNA4_9BACT</name>
<proteinExistence type="predicted"/>
<sequence>MMNRSYGVLVTHRDGRREIAWTNVSKAMATGYSCLTAESIEILPVQQAYQRVHLKPEELEEIDEHMKNVEQAWMLESPFPDPIKRLPDWPNVHLMMLNKHEQSDEDSLGHFWRVVMYYPLGDREVGELAIEIDDRQGAIDKQAVEKVRRVCALGLQTADRLEE</sequence>
<organism evidence="1 2">
    <name type="scientific">Blastopirellula marina</name>
    <dbReference type="NCBI Taxonomy" id="124"/>
    <lineage>
        <taxon>Bacteria</taxon>
        <taxon>Pseudomonadati</taxon>
        <taxon>Planctomycetota</taxon>
        <taxon>Planctomycetia</taxon>
        <taxon>Pirellulales</taxon>
        <taxon>Pirellulaceae</taxon>
        <taxon>Blastopirellula</taxon>
    </lineage>
</organism>
<reference evidence="1 2" key="1">
    <citation type="submission" date="2018-02" db="EMBL/GenBank/DDBJ databases">
        <title>Comparative genomes isolates from brazilian mangrove.</title>
        <authorList>
            <person name="Araujo J.E."/>
            <person name="Taketani R.G."/>
            <person name="Silva M.C.P."/>
            <person name="Loureco M.V."/>
            <person name="Andreote F.D."/>
        </authorList>
    </citation>
    <scope>NUCLEOTIDE SEQUENCE [LARGE SCALE GENOMIC DNA]</scope>
    <source>
        <strain evidence="1 2">NAP PRIS-MGV</strain>
    </source>
</reference>
<gene>
    <name evidence="1" type="ORF">C5Y98_15630</name>
</gene>
<protein>
    <submittedName>
        <fullName evidence="1">Uncharacterized protein</fullName>
    </submittedName>
</protein>
<evidence type="ECO:0000313" key="2">
    <source>
        <dbReference type="Proteomes" id="UP000239388"/>
    </source>
</evidence>
<dbReference type="AlphaFoldDB" id="A0A2S8FNA4"/>
<comment type="caution">
    <text evidence="1">The sequence shown here is derived from an EMBL/GenBank/DDBJ whole genome shotgun (WGS) entry which is preliminary data.</text>
</comment>
<dbReference type="Proteomes" id="UP000239388">
    <property type="component" value="Unassembled WGS sequence"/>
</dbReference>